<feature type="domain" description="HPt" evidence="23">
    <location>
        <begin position="733"/>
        <end position="830"/>
    </location>
</feature>
<accession>A0AA40JDT9</accession>
<dbReference type="Gene3D" id="1.20.120.160">
    <property type="entry name" value="HPT domain"/>
    <property type="match status" value="1"/>
</dbReference>
<evidence type="ECO:0000259" key="22">
    <source>
        <dbReference type="PROSITE" id="PS50110"/>
    </source>
</evidence>
<dbReference type="SMART" id="SM00062">
    <property type="entry name" value="PBPb"/>
    <property type="match status" value="1"/>
</dbReference>
<dbReference type="InterPro" id="IPR036097">
    <property type="entry name" value="HisK_dim/P_sf"/>
</dbReference>
<evidence type="ECO:0000256" key="8">
    <source>
        <dbReference type="ARBA" id="ARBA00022692"/>
    </source>
</evidence>
<dbReference type="SUPFAM" id="SSF47226">
    <property type="entry name" value="Histidine-containing phosphotransfer domain, HPT domain"/>
    <property type="match status" value="1"/>
</dbReference>
<dbReference type="InterPro" id="IPR036641">
    <property type="entry name" value="HPT_dom_sf"/>
</dbReference>
<keyword evidence="10" id="KW-0418">Kinase</keyword>
<evidence type="ECO:0000256" key="16">
    <source>
        <dbReference type="ARBA" id="ARBA00058004"/>
    </source>
</evidence>
<evidence type="ECO:0000256" key="7">
    <source>
        <dbReference type="ARBA" id="ARBA00022679"/>
    </source>
</evidence>
<keyword evidence="11" id="KW-0067">ATP-binding</keyword>
<protein>
    <recommendedName>
        <fullName evidence="17">Virulence sensor protein BvgS</fullName>
        <ecNumber evidence="3">2.7.13.3</ecNumber>
    </recommendedName>
</protein>
<keyword evidence="12 20" id="KW-1133">Transmembrane helix</keyword>
<keyword evidence="14" id="KW-0843">Virulence</keyword>
<dbReference type="CDD" id="cd16922">
    <property type="entry name" value="HATPase_EvgS-ArcB-TorS-like"/>
    <property type="match status" value="1"/>
</dbReference>
<dbReference type="InterPro" id="IPR001638">
    <property type="entry name" value="Solute-binding_3/MltF_N"/>
</dbReference>
<dbReference type="InterPro" id="IPR005467">
    <property type="entry name" value="His_kinase_dom"/>
</dbReference>
<feature type="domain" description="Histidine kinase" evidence="21">
    <location>
        <begin position="343"/>
        <end position="567"/>
    </location>
</feature>
<dbReference type="InterPro" id="IPR036890">
    <property type="entry name" value="HATPase_C_sf"/>
</dbReference>
<feature type="modified residue" description="Phosphohistidine" evidence="18">
    <location>
        <position position="772"/>
    </location>
</feature>
<evidence type="ECO:0000256" key="15">
    <source>
        <dbReference type="ARBA" id="ARBA00023136"/>
    </source>
</evidence>
<keyword evidence="9" id="KW-0732">Signal</keyword>
<evidence type="ECO:0000256" key="19">
    <source>
        <dbReference type="PROSITE-ProRule" id="PRU00169"/>
    </source>
</evidence>
<evidence type="ECO:0000259" key="23">
    <source>
        <dbReference type="PROSITE" id="PS50894"/>
    </source>
</evidence>
<sequence>MNDPLRACSILPAVEVEARRSARVRRLLHWTAGLSIALAPFAAFHARAATLFTSEEQHWIDTHPVVRFAAGPGAQPFDYVEDGKHRGLTADYLDALARISGLEFERVDTTRWGSPTAAFAAHEIDLLPNVAYGLQNDVLQREATFSSPYLVGSAVIVTRESQTVIFDLDKLSGQTIAVRSGGAYERFLRQHHPSIRLLSTLEQRDMLDAVATGRADAAIGLDAMLVPAIRSSYSHRLYISGAVANMPAVIVMATRKDLPVLASIIDKSLNSLTARDVNELTTHWLYSSDFGAPSLRAITHYYTIEIVLGVFVVSGFAMLAFRSRAQYRLTAESEARKSRFIAVMSHEIRTPLNAIVSAIDLLSRAKLGPMEKQLADTAVKASASLVGMLDDVLDISKLHAKKLRLAHVASDIRTVAESAVIIMRAQADAKGLPLELHLDAPDHLDVYIDQTRIRQILVNLLSNAIKFTDAGRVCVDVKLAIADPPTHAPGELTLKVSDTGVGIPKNRQDRLFDAFEQADSTTTRRFGGTGLGLTICKELVALMGGTLALDSKERVGTSVTVVIPVDTAQREVCAPVDRDAVADSPSNARADRPRVLVVEDQPLNAELIRLQLAELHCDATIANTGQAALGLLDDQAFALVLLDCNLPDIDGYEVARRIRAARRNATTYLPVIAISALTDHAHLHECIAAGMDGSLRKPLMLDDVASIIDLWCRAAGVADGSAGSPGSSSPAERDIDLPRLASLFATTCAEDSALIGRALARGDFKRAASCAHRIKSAAHVMRQHDIAQTAERLERALSAPDVNVNTARRNAAKLARLVSGIAPDRLSFDV</sequence>
<dbReference type="SMART" id="SM00387">
    <property type="entry name" value="HATPase_c"/>
    <property type="match status" value="1"/>
</dbReference>
<evidence type="ECO:0000256" key="3">
    <source>
        <dbReference type="ARBA" id="ARBA00012438"/>
    </source>
</evidence>
<dbReference type="CDD" id="cd00082">
    <property type="entry name" value="HisKA"/>
    <property type="match status" value="1"/>
</dbReference>
<dbReference type="SUPFAM" id="SSF55874">
    <property type="entry name" value="ATPase domain of HSP90 chaperone/DNA topoisomerase II/histidine kinase"/>
    <property type="match status" value="1"/>
</dbReference>
<keyword evidence="8 20" id="KW-0812">Transmembrane</keyword>
<comment type="subcellular location">
    <subcellularLocation>
        <location evidence="2">Cell inner membrane</location>
        <topology evidence="2">Multi-pass membrane protein</topology>
    </subcellularLocation>
</comment>
<feature type="transmembrane region" description="Helical" evidence="20">
    <location>
        <begin position="27"/>
        <end position="46"/>
    </location>
</feature>
<evidence type="ECO:0000256" key="9">
    <source>
        <dbReference type="ARBA" id="ARBA00022729"/>
    </source>
</evidence>
<dbReference type="CDD" id="cd01007">
    <property type="entry name" value="PBP2_BvgS_HisK_like"/>
    <property type="match status" value="1"/>
</dbReference>
<dbReference type="Pfam" id="PF00072">
    <property type="entry name" value="Response_reg"/>
    <property type="match status" value="1"/>
</dbReference>
<dbReference type="SUPFAM" id="SSF52172">
    <property type="entry name" value="CheY-like"/>
    <property type="match status" value="1"/>
</dbReference>
<dbReference type="CDD" id="cd17546">
    <property type="entry name" value="REC_hyHK_CKI1_RcsC-like"/>
    <property type="match status" value="1"/>
</dbReference>
<dbReference type="RefSeq" id="WP_038739751.1">
    <property type="nucleotide sequence ID" value="NZ_KN150941.1"/>
</dbReference>
<dbReference type="AlphaFoldDB" id="A0AA40JDT9"/>
<dbReference type="Gene3D" id="3.40.50.2300">
    <property type="match status" value="1"/>
</dbReference>
<evidence type="ECO:0000256" key="12">
    <source>
        <dbReference type="ARBA" id="ARBA00022989"/>
    </source>
</evidence>
<dbReference type="PANTHER" id="PTHR43047">
    <property type="entry name" value="TWO-COMPONENT HISTIDINE PROTEIN KINASE"/>
    <property type="match status" value="1"/>
</dbReference>
<comment type="caution">
    <text evidence="24">The sequence shown here is derived from an EMBL/GenBank/DDBJ whole genome shotgun (WGS) entry which is preliminary data.</text>
</comment>
<evidence type="ECO:0000256" key="17">
    <source>
        <dbReference type="ARBA" id="ARBA00070152"/>
    </source>
</evidence>
<dbReference type="InterPro" id="IPR003661">
    <property type="entry name" value="HisK_dim/P_dom"/>
</dbReference>
<dbReference type="PROSITE" id="PS50110">
    <property type="entry name" value="RESPONSE_REGULATORY"/>
    <property type="match status" value="1"/>
</dbReference>
<dbReference type="FunFam" id="3.30.565.10:FF:000010">
    <property type="entry name" value="Sensor histidine kinase RcsC"/>
    <property type="match status" value="1"/>
</dbReference>
<dbReference type="InterPro" id="IPR003594">
    <property type="entry name" value="HATPase_dom"/>
</dbReference>
<proteinExistence type="predicted"/>
<dbReference type="Pfam" id="PF01627">
    <property type="entry name" value="Hpt"/>
    <property type="match status" value="1"/>
</dbReference>
<keyword evidence="7" id="KW-0808">Transferase</keyword>
<evidence type="ECO:0000256" key="13">
    <source>
        <dbReference type="ARBA" id="ARBA00023012"/>
    </source>
</evidence>
<feature type="domain" description="Response regulatory" evidence="22">
    <location>
        <begin position="594"/>
        <end position="712"/>
    </location>
</feature>
<dbReference type="SMART" id="SM00448">
    <property type="entry name" value="REC"/>
    <property type="match status" value="1"/>
</dbReference>
<evidence type="ECO:0000313" key="25">
    <source>
        <dbReference type="Proteomes" id="UP000030475"/>
    </source>
</evidence>
<reference evidence="24 25" key="1">
    <citation type="submission" date="2014-08" db="EMBL/GenBank/DDBJ databases">
        <authorList>
            <person name="Bunnell A."/>
            <person name="Chain P.S."/>
            <person name="Chertkov O."/>
            <person name="Currie B.J."/>
            <person name="Daligault H.E."/>
            <person name="Davenport K.W."/>
            <person name="Davis C."/>
            <person name="Gleasner C.D."/>
            <person name="Johnson S.L."/>
            <person name="Kaestli M."/>
            <person name="Koren S."/>
            <person name="Kunde Y.A."/>
            <person name="Mayo M."/>
            <person name="McMurry K.K."/>
            <person name="Price E.P."/>
            <person name="Reitenga K.G."/>
            <person name="Robison R."/>
            <person name="Rosovitz M.J."/>
            <person name="Sarovich D.S."/>
            <person name="Teshima H."/>
        </authorList>
    </citation>
    <scope>NUCLEOTIDE SEQUENCE [LARGE SCALE GENOMIC DNA]</scope>
    <source>
        <strain evidence="24 25">MSHR44</strain>
    </source>
</reference>
<keyword evidence="13" id="KW-0902">Two-component regulatory system</keyword>
<dbReference type="Gene3D" id="1.10.287.130">
    <property type="match status" value="1"/>
</dbReference>
<evidence type="ECO:0000256" key="14">
    <source>
        <dbReference type="ARBA" id="ARBA00023026"/>
    </source>
</evidence>
<dbReference type="Pfam" id="PF00512">
    <property type="entry name" value="HisKA"/>
    <property type="match status" value="1"/>
</dbReference>
<keyword evidence="4" id="KW-1003">Cell membrane</keyword>
<keyword evidence="15 20" id="KW-0472">Membrane</keyword>
<dbReference type="PRINTS" id="PR00344">
    <property type="entry name" value="BCTRLSENSOR"/>
</dbReference>
<dbReference type="SMART" id="SM00388">
    <property type="entry name" value="HisKA"/>
    <property type="match status" value="1"/>
</dbReference>
<dbReference type="Proteomes" id="UP000030475">
    <property type="component" value="Unassembled WGS sequence"/>
</dbReference>
<name>A0AA40JDT9_BURPE</name>
<dbReference type="InterPro" id="IPR008207">
    <property type="entry name" value="Sig_transdc_His_kin_Hpt_dom"/>
</dbReference>
<organism evidence="24 25">
    <name type="scientific">Burkholderia pseudomallei</name>
    <name type="common">Pseudomonas pseudomallei</name>
    <dbReference type="NCBI Taxonomy" id="28450"/>
    <lineage>
        <taxon>Bacteria</taxon>
        <taxon>Pseudomonadati</taxon>
        <taxon>Pseudomonadota</taxon>
        <taxon>Betaproteobacteria</taxon>
        <taxon>Burkholderiales</taxon>
        <taxon>Burkholderiaceae</taxon>
        <taxon>Burkholderia</taxon>
        <taxon>pseudomallei group</taxon>
    </lineage>
</organism>
<evidence type="ECO:0000256" key="20">
    <source>
        <dbReference type="SAM" id="Phobius"/>
    </source>
</evidence>
<comment type="catalytic activity">
    <reaction evidence="1">
        <text>ATP + protein L-histidine = ADP + protein N-phospho-L-histidine.</text>
        <dbReference type="EC" id="2.7.13.3"/>
    </reaction>
</comment>
<evidence type="ECO:0000259" key="21">
    <source>
        <dbReference type="PROSITE" id="PS50109"/>
    </source>
</evidence>
<keyword evidence="6 19" id="KW-0597">Phosphoprotein</keyword>
<evidence type="ECO:0000256" key="10">
    <source>
        <dbReference type="ARBA" id="ARBA00022777"/>
    </source>
</evidence>
<evidence type="ECO:0000256" key="6">
    <source>
        <dbReference type="ARBA" id="ARBA00022553"/>
    </source>
</evidence>
<dbReference type="PROSITE" id="PS50894">
    <property type="entry name" value="HPT"/>
    <property type="match status" value="1"/>
</dbReference>
<dbReference type="InterPro" id="IPR004358">
    <property type="entry name" value="Sig_transdc_His_kin-like_C"/>
</dbReference>
<comment type="function">
    <text evidence="16">Member of the two-component regulatory system BvgS/BvgA. Phosphorylates BvgA via a four-step phosphorelay in response to environmental signals.</text>
</comment>
<evidence type="ECO:0000256" key="5">
    <source>
        <dbReference type="ARBA" id="ARBA00022519"/>
    </source>
</evidence>
<dbReference type="GO" id="GO:0000155">
    <property type="term" value="F:phosphorelay sensor kinase activity"/>
    <property type="evidence" value="ECO:0007669"/>
    <property type="project" value="InterPro"/>
</dbReference>
<dbReference type="Pfam" id="PF00497">
    <property type="entry name" value="SBP_bac_3"/>
    <property type="match status" value="1"/>
</dbReference>
<gene>
    <name evidence="24" type="ORF">Y036_5003</name>
</gene>
<dbReference type="GO" id="GO:0005886">
    <property type="term" value="C:plasma membrane"/>
    <property type="evidence" value="ECO:0007669"/>
    <property type="project" value="UniProtKB-SubCell"/>
</dbReference>
<dbReference type="Gene3D" id="3.30.565.10">
    <property type="entry name" value="Histidine kinase-like ATPase, C-terminal domain"/>
    <property type="match status" value="1"/>
</dbReference>
<dbReference type="EC" id="2.7.13.3" evidence="3"/>
<dbReference type="SUPFAM" id="SSF47384">
    <property type="entry name" value="Homodimeric domain of signal transducing histidine kinase"/>
    <property type="match status" value="1"/>
</dbReference>
<keyword evidence="11" id="KW-0547">Nucleotide-binding</keyword>
<dbReference type="Gene3D" id="3.40.190.10">
    <property type="entry name" value="Periplasmic binding protein-like II"/>
    <property type="match status" value="2"/>
</dbReference>
<dbReference type="EMBL" id="JQIM01000009">
    <property type="protein sequence ID" value="KGX10549.1"/>
    <property type="molecule type" value="Genomic_DNA"/>
</dbReference>
<evidence type="ECO:0000256" key="1">
    <source>
        <dbReference type="ARBA" id="ARBA00000085"/>
    </source>
</evidence>
<evidence type="ECO:0000256" key="18">
    <source>
        <dbReference type="PROSITE-ProRule" id="PRU00110"/>
    </source>
</evidence>
<evidence type="ECO:0000313" key="24">
    <source>
        <dbReference type="EMBL" id="KGX10549.1"/>
    </source>
</evidence>
<evidence type="ECO:0000256" key="11">
    <source>
        <dbReference type="ARBA" id="ARBA00022840"/>
    </source>
</evidence>
<dbReference type="Pfam" id="PF02518">
    <property type="entry name" value="HATPase_c"/>
    <property type="match status" value="1"/>
</dbReference>
<dbReference type="InterPro" id="IPR011006">
    <property type="entry name" value="CheY-like_superfamily"/>
</dbReference>
<evidence type="ECO:0000256" key="4">
    <source>
        <dbReference type="ARBA" id="ARBA00022475"/>
    </source>
</evidence>
<dbReference type="InterPro" id="IPR001789">
    <property type="entry name" value="Sig_transdc_resp-reg_receiver"/>
</dbReference>
<keyword evidence="5" id="KW-0997">Cell inner membrane</keyword>
<feature type="modified residue" description="4-aspartylphosphate" evidence="19">
    <location>
        <position position="643"/>
    </location>
</feature>
<dbReference type="PROSITE" id="PS50109">
    <property type="entry name" value="HIS_KIN"/>
    <property type="match status" value="1"/>
</dbReference>
<evidence type="ECO:0000256" key="2">
    <source>
        <dbReference type="ARBA" id="ARBA00004429"/>
    </source>
</evidence>
<dbReference type="SUPFAM" id="SSF53850">
    <property type="entry name" value="Periplasmic binding protein-like II"/>
    <property type="match status" value="1"/>
</dbReference>